<dbReference type="Proteomes" id="UP000663836">
    <property type="component" value="Unassembled WGS sequence"/>
</dbReference>
<feature type="region of interest" description="Disordered" evidence="3">
    <location>
        <begin position="1218"/>
        <end position="1260"/>
    </location>
</feature>
<feature type="region of interest" description="Disordered" evidence="3">
    <location>
        <begin position="855"/>
        <end position="884"/>
    </location>
</feature>
<comment type="similarity">
    <text evidence="1">Belongs to the CoA-transferase III family.</text>
</comment>
<evidence type="ECO:0000313" key="4">
    <source>
        <dbReference type="EMBL" id="CAF3672657.1"/>
    </source>
</evidence>
<feature type="region of interest" description="Disordered" evidence="3">
    <location>
        <begin position="38"/>
        <end position="57"/>
    </location>
</feature>
<gene>
    <name evidence="4" type="ORF">JBS370_LOCUS7648</name>
</gene>
<name>A0A818SZ39_9BILA</name>
<feature type="compositionally biased region" description="Polar residues" evidence="3">
    <location>
        <begin position="1331"/>
        <end position="1355"/>
    </location>
</feature>
<evidence type="ECO:0000313" key="5">
    <source>
        <dbReference type="Proteomes" id="UP000663836"/>
    </source>
</evidence>
<feature type="region of interest" description="Disordered" evidence="3">
    <location>
        <begin position="1176"/>
        <end position="1200"/>
    </location>
</feature>
<proteinExistence type="inferred from homology"/>
<dbReference type="Gene3D" id="3.30.1540.10">
    <property type="entry name" value="formyl-coa transferase, domain 3"/>
    <property type="match status" value="1"/>
</dbReference>
<dbReference type="InterPro" id="IPR003673">
    <property type="entry name" value="CoA-Trfase_fam_III"/>
</dbReference>
<dbReference type="InterPro" id="IPR023606">
    <property type="entry name" value="CoA-Trfase_III_dom_1_sf"/>
</dbReference>
<reference evidence="4" key="1">
    <citation type="submission" date="2021-02" db="EMBL/GenBank/DDBJ databases">
        <authorList>
            <person name="Nowell W R."/>
        </authorList>
    </citation>
    <scope>NUCLEOTIDE SEQUENCE</scope>
</reference>
<organism evidence="4 5">
    <name type="scientific">Rotaria sordida</name>
    <dbReference type="NCBI Taxonomy" id="392033"/>
    <lineage>
        <taxon>Eukaryota</taxon>
        <taxon>Metazoa</taxon>
        <taxon>Spiralia</taxon>
        <taxon>Gnathifera</taxon>
        <taxon>Rotifera</taxon>
        <taxon>Eurotatoria</taxon>
        <taxon>Bdelloidea</taxon>
        <taxon>Philodinida</taxon>
        <taxon>Philodinidae</taxon>
        <taxon>Rotaria</taxon>
    </lineage>
</organism>
<evidence type="ECO:0000256" key="2">
    <source>
        <dbReference type="ARBA" id="ARBA00022679"/>
    </source>
</evidence>
<feature type="compositionally biased region" description="Low complexity" evidence="3">
    <location>
        <begin position="1185"/>
        <end position="1200"/>
    </location>
</feature>
<feature type="compositionally biased region" description="Polar residues" evidence="3">
    <location>
        <begin position="713"/>
        <end position="730"/>
    </location>
</feature>
<protein>
    <submittedName>
        <fullName evidence="4">Uncharacterized protein</fullName>
    </submittedName>
</protein>
<accession>A0A818SZ39</accession>
<feature type="region of interest" description="Disordered" evidence="3">
    <location>
        <begin position="705"/>
        <end position="734"/>
    </location>
</feature>
<dbReference type="Gene3D" id="3.40.50.10540">
    <property type="entry name" value="Crotonobetainyl-coa:carnitine coa-transferase, domain 1"/>
    <property type="match status" value="1"/>
</dbReference>
<dbReference type="PANTHER" id="PTHR48207">
    <property type="entry name" value="SUCCINATE--HYDROXYMETHYLGLUTARATE COA-TRANSFERASE"/>
    <property type="match status" value="1"/>
</dbReference>
<feature type="region of interest" description="Disordered" evidence="3">
    <location>
        <begin position="1305"/>
        <end position="1357"/>
    </location>
</feature>
<dbReference type="InterPro" id="IPR050483">
    <property type="entry name" value="CoA-transferase_III_domain"/>
</dbReference>
<dbReference type="EMBL" id="CAJOBD010000460">
    <property type="protein sequence ID" value="CAF3672657.1"/>
    <property type="molecule type" value="Genomic_DNA"/>
</dbReference>
<sequence length="1420" mass="161452">MLSQPLSSYKVLDLSRVRAGPTAVRQLSDWGAQVIKIDMPKDNSNDDNDETDTSDYQNIQRNKRSIAINLQNSDGLHIFKQLVSTADILIESFRPDVKYRLGIDYETLRQINPQLIYASISGFGQTGPYKNRPGYDQIVQGMGGLMSITGLPGQGPVRAGIPIADLSTGLILANGILIALLERHSSGQGQWIETSLLATQIFMLDLQAARYLVDGQIPIQAGNHHPTTIPTGTFRTLDGHITIAASEQIEFRNLCKILNIESLITNPDYLTIEKRSINREQLNMELEKIFSTKSTDYWINELNKANIACGPIYHINETFADPQVKHLQLTTQIEHPKRGSIEILGQPITMSRSQWLIHRIAPRCGEHTREILNELGYKTNEIDDLINRHVVYVSYNRQSDRNNDDNPIDWFVVQNHQEKHVVDAFGWFDDDENHLTLFDLKSIPKSDHDLSVFDELKHQCDAVLLATNFQQQTTISTTNNNNNNNSYLSNQITTPIMMNEYERRFQYSLQKLTIPSWYIDTISSSKIASKPMIISTNDFNKESHRTPEIIHVQRPRSYRSCRSSLRTSPTPSVYSWHQNHITDGMNFSSLLPSSLSCTSSRRHNKYEKGIARVTKSSHWYQPTQFIIEQKNDHIGTTKISINQREKLNYNHYDIPKVYYDNKDNISHGIKQCFISDKSIISGTYSQQQSKYLNNDIDFDEFENTTTRKKKSNNRGNSLITNDKQQDSDIPSNEFKKMSLTSEKISFGRIELEEVTDDEENGKRSPTNNIHKPLIIEVTDTKETEGNVLLERIANNLVDSILNDALYSEKLDHDSDDDMNTGVRELSDDENALRELDENDMSGTDEFIVFATNAEASDHDDDDDDDNNNNNNNNQTSSAVPRGSLNRLYIFSRTNDDTTINSKTQSSNQDSTTSELIIDDKDILRTNSLSNIDSNQPVNTMINLDNNNNNINNNSSPIYRSHIQKRHINLGRYYDGMLRATNSQLPTHDLRSNLVLNNTEKTASSEGVNEETVRQGRILLDSISDSTDTKNQLNENVQNESLPIRSILKNTRFALTDEINEKKPDDNILTIEEKNEIFPKKIVTTTITEEYRRIQRKIIEEYTDDFKDKLCQNFDYSKQQEQYHTQQSLTPSVSINDQSPYELLSECYSGYSFIRSDFLTPITYPLTLNVSSLPSTTDEAYESEQTTTISPSSLTMSSSPPTTATIAYVHPNLIHEFEYPSPPPPVPDRRLKPPHLRPPPPIKPRSHQRQQRKNSNDYSTIEKTQLSPLTAIEHIMASTPNDSTSSSIRTLSSRHYCGSLPLSNEFVTSSESQTKRKTDDTLNSLTNNDNNQQPTLRKSTSSSLNKNRSNKPSSTYFDEATNGLAIRLPAPISQGQDSINKQHLNRSSTPSSSKQIDRTIKKRPISENLHLDRSSIYETSV</sequence>
<comment type="caution">
    <text evidence="4">The sequence shown here is derived from an EMBL/GenBank/DDBJ whole genome shotgun (WGS) entry which is preliminary data.</text>
</comment>
<feature type="compositionally biased region" description="Polar residues" evidence="3">
    <location>
        <begin position="1374"/>
        <end position="1393"/>
    </location>
</feature>
<feature type="region of interest" description="Disordered" evidence="3">
    <location>
        <begin position="1374"/>
        <end position="1397"/>
    </location>
</feature>
<dbReference type="InterPro" id="IPR044855">
    <property type="entry name" value="CoA-Trfase_III_dom3_sf"/>
</dbReference>
<feature type="compositionally biased region" description="Low complexity" evidence="3">
    <location>
        <begin position="1320"/>
        <end position="1330"/>
    </location>
</feature>
<dbReference type="GO" id="GO:0008410">
    <property type="term" value="F:CoA-transferase activity"/>
    <property type="evidence" value="ECO:0007669"/>
    <property type="project" value="TreeGrafter"/>
</dbReference>
<dbReference type="SUPFAM" id="SSF89796">
    <property type="entry name" value="CoA-transferase family III (CaiB/BaiF)"/>
    <property type="match status" value="1"/>
</dbReference>
<evidence type="ECO:0000256" key="1">
    <source>
        <dbReference type="ARBA" id="ARBA00008383"/>
    </source>
</evidence>
<keyword evidence="2" id="KW-0808">Transferase</keyword>
<feature type="compositionally biased region" description="Acidic residues" evidence="3">
    <location>
        <begin position="857"/>
        <end position="866"/>
    </location>
</feature>
<evidence type="ECO:0000256" key="3">
    <source>
        <dbReference type="SAM" id="MobiDB-lite"/>
    </source>
</evidence>
<dbReference type="PANTHER" id="PTHR48207:SF3">
    <property type="entry name" value="SUCCINATE--HYDROXYMETHYLGLUTARATE COA-TRANSFERASE"/>
    <property type="match status" value="1"/>
</dbReference>
<dbReference type="Pfam" id="PF02515">
    <property type="entry name" value="CoA_transf_3"/>
    <property type="match status" value="1"/>
</dbReference>